<keyword evidence="2" id="KW-0472">Membrane</keyword>
<dbReference type="Pfam" id="PF14257">
    <property type="entry name" value="DUF4349"/>
    <property type="match status" value="1"/>
</dbReference>
<feature type="chain" id="PRO_5046551476" evidence="3">
    <location>
        <begin position="21"/>
        <end position="308"/>
    </location>
</feature>
<gene>
    <name evidence="5" type="ORF">SM124_02515</name>
</gene>
<keyword evidence="2" id="KW-1133">Transmembrane helix</keyword>
<evidence type="ECO:0000256" key="2">
    <source>
        <dbReference type="SAM" id="Phobius"/>
    </source>
</evidence>
<evidence type="ECO:0000259" key="4">
    <source>
        <dbReference type="Pfam" id="PF14257"/>
    </source>
</evidence>
<dbReference type="EMBL" id="JAXOFX010000001">
    <property type="protein sequence ID" value="MDZ5470615.1"/>
    <property type="molecule type" value="Genomic_DNA"/>
</dbReference>
<name>A0ABU5ITX9_9BACI</name>
<feature type="compositionally biased region" description="Basic and acidic residues" evidence="1">
    <location>
        <begin position="33"/>
        <end position="46"/>
    </location>
</feature>
<dbReference type="Proteomes" id="UP001290455">
    <property type="component" value="Unassembled WGS sequence"/>
</dbReference>
<dbReference type="InterPro" id="IPR025645">
    <property type="entry name" value="DUF4349"/>
</dbReference>
<keyword evidence="6" id="KW-1185">Reference proteome</keyword>
<organism evidence="5 6">
    <name type="scientific">Robertmurraya mangrovi</name>
    <dbReference type="NCBI Taxonomy" id="3098077"/>
    <lineage>
        <taxon>Bacteria</taxon>
        <taxon>Bacillati</taxon>
        <taxon>Bacillota</taxon>
        <taxon>Bacilli</taxon>
        <taxon>Bacillales</taxon>
        <taxon>Bacillaceae</taxon>
        <taxon>Robertmurraya</taxon>
    </lineage>
</organism>
<feature type="region of interest" description="Disordered" evidence="1">
    <location>
        <begin position="33"/>
        <end position="57"/>
    </location>
</feature>
<proteinExistence type="predicted"/>
<evidence type="ECO:0000256" key="1">
    <source>
        <dbReference type="SAM" id="MobiDB-lite"/>
    </source>
</evidence>
<feature type="transmembrane region" description="Helical" evidence="2">
    <location>
        <begin position="261"/>
        <end position="294"/>
    </location>
</feature>
<dbReference type="PROSITE" id="PS51257">
    <property type="entry name" value="PROKAR_LIPOPROTEIN"/>
    <property type="match status" value="1"/>
</dbReference>
<keyword evidence="3" id="KW-0732">Signal</keyword>
<keyword evidence="2" id="KW-0812">Transmembrane</keyword>
<feature type="signal peptide" evidence="3">
    <location>
        <begin position="1"/>
        <end position="20"/>
    </location>
</feature>
<protein>
    <submittedName>
        <fullName evidence="5">DUF4349 domain-containing protein</fullName>
    </submittedName>
</protein>
<feature type="domain" description="DUF4349" evidence="4">
    <location>
        <begin position="76"/>
        <end position="289"/>
    </location>
</feature>
<accession>A0ABU5ITX9</accession>
<evidence type="ECO:0000256" key="3">
    <source>
        <dbReference type="SAM" id="SignalP"/>
    </source>
</evidence>
<evidence type="ECO:0000313" key="5">
    <source>
        <dbReference type="EMBL" id="MDZ5470615.1"/>
    </source>
</evidence>
<evidence type="ECO:0000313" key="6">
    <source>
        <dbReference type="Proteomes" id="UP001290455"/>
    </source>
</evidence>
<dbReference type="RefSeq" id="WP_322444913.1">
    <property type="nucleotide sequence ID" value="NZ_JAXOFX010000001.1"/>
</dbReference>
<comment type="caution">
    <text evidence="5">The sequence shown here is derived from an EMBL/GenBank/DDBJ whole genome shotgun (WGS) entry which is preliminary data.</text>
</comment>
<reference evidence="5 6" key="1">
    <citation type="submission" date="2023-11" db="EMBL/GenBank/DDBJ databases">
        <title>Bacillus jintuensis, isolated from a mudflat on the Beibu Gulf coast.</title>
        <authorList>
            <person name="Li M."/>
        </authorList>
    </citation>
    <scope>NUCLEOTIDE SEQUENCE [LARGE SCALE GENOMIC DNA]</scope>
    <source>
        <strain evidence="5 6">31A1R</strain>
    </source>
</reference>
<sequence length="308" mass="34349">MKVKTSVFISFLLACTLIFSGCSSDSKSSEYKEASKADMAEDRAVESENNSVSIAEGEKKEISAATSKANQTDSSRMVIYNAHLSILVKDFQKAVSNIEEKIKGYGGYVVDSNVYRDGETYLNGTITVRIPSENFQAFISDTEGIAVKVNERTITGQDVTEEYVDLESRLKSKRVVEERLLDFMSKAAKTEDLLRISSDLSAIQEEIEVILGRMKFLKNQTSFSTVTLNLNEDQVKVPAFNDEKLNTWEKTKKQFVSSANFIITMLSGLVIFIFGNVPILLFLGFIGAFIYIVIKRINKNRSQTPPGS</sequence>